<evidence type="ECO:0000256" key="1">
    <source>
        <dbReference type="ARBA" id="ARBA00010923"/>
    </source>
</evidence>
<dbReference type="InterPro" id="IPR052021">
    <property type="entry name" value="Type-I_RS_S_subunit"/>
</dbReference>
<evidence type="ECO:0000313" key="6">
    <source>
        <dbReference type="Proteomes" id="UP000188543"/>
    </source>
</evidence>
<dbReference type="CDD" id="cd17261">
    <property type="entry name" value="RMtype1_S_EcoKI-TRD2-CR2_like"/>
    <property type="match status" value="1"/>
</dbReference>
<keyword evidence="2" id="KW-0680">Restriction system</keyword>
<name>A0A1V2W013_9BURK</name>
<comment type="similarity">
    <text evidence="1">Belongs to the type-I restriction system S methylase family.</text>
</comment>
<dbReference type="InterPro" id="IPR000055">
    <property type="entry name" value="Restrct_endonuc_typeI_TRD"/>
</dbReference>
<sequence length="453" mass="49101">MSLPRYAQYKDSGEPLLGDLPAHWAATSVKRCFTIYGGSTPKSDEAAYWDGEIVWVSPADLSKLSSIYIDDSARKISQAGLDSCGTTLVPEGSIVLSTRAPIGSLAIAKTELCTNQGCKSLVPKSNINEAFYAYYLLASTEALNLRGKGTTFLELSADELGVFKAPRPPFDEQSAIAVFLDRETAKIDALIAEQEKLLILLAEKRQATISHVVTRGLNSDVPMKDSGLAWLGEVPAHWNLLRIKRVIISIEQGWSPQCENFPVEGAHEWGVMKVGCVNGGVFDASENKKLPPELTPIPAYSLRKGDLLISRANTRELVGSSAVVPDDFENLLLCDKLYRIRTNPEVCLPDFLAAFLSIPAARAQIELEATGASSSMLNIAQSVILELSVPFPDTTEQLAILDFVSAETNKLDNLTAGAERAIDLLTERRSALIRAAVTGKIDVRDAVPQELAA</sequence>
<accession>A0A1V2W013</accession>
<comment type="caution">
    <text evidence="5">The sequence shown here is derived from an EMBL/GenBank/DDBJ whole genome shotgun (WGS) entry which is preliminary data.</text>
</comment>
<evidence type="ECO:0000256" key="3">
    <source>
        <dbReference type="ARBA" id="ARBA00023125"/>
    </source>
</evidence>
<gene>
    <name evidence="5" type="ORF">A8E72_23980</name>
</gene>
<dbReference type="GO" id="GO:0009307">
    <property type="term" value="P:DNA restriction-modification system"/>
    <property type="evidence" value="ECO:0007669"/>
    <property type="project" value="UniProtKB-KW"/>
</dbReference>
<evidence type="ECO:0000256" key="2">
    <source>
        <dbReference type="ARBA" id="ARBA00022747"/>
    </source>
</evidence>
<dbReference type="AlphaFoldDB" id="A0A1V2W013"/>
<dbReference type="PANTHER" id="PTHR30408:SF12">
    <property type="entry name" value="TYPE I RESTRICTION ENZYME MJAVIII SPECIFICITY SUBUNIT"/>
    <property type="match status" value="1"/>
</dbReference>
<dbReference type="Gene3D" id="1.10.287.1120">
    <property type="entry name" value="Bipartite methylase S protein"/>
    <property type="match status" value="1"/>
</dbReference>
<dbReference type="Gene3D" id="3.90.220.20">
    <property type="entry name" value="DNA methylase specificity domains"/>
    <property type="match status" value="2"/>
</dbReference>
<evidence type="ECO:0000259" key="4">
    <source>
        <dbReference type="Pfam" id="PF01420"/>
    </source>
</evidence>
<dbReference type="GO" id="GO:0003677">
    <property type="term" value="F:DNA binding"/>
    <property type="evidence" value="ECO:0007669"/>
    <property type="project" value="UniProtKB-KW"/>
</dbReference>
<dbReference type="RefSeq" id="WP_077019749.1">
    <property type="nucleotide sequence ID" value="NZ_CADETK010000017.1"/>
</dbReference>
<dbReference type="EMBL" id="MUTJ01000074">
    <property type="protein sequence ID" value="ONU81328.1"/>
    <property type="molecule type" value="Genomic_DNA"/>
</dbReference>
<keyword evidence="3" id="KW-0238">DNA-binding</keyword>
<dbReference type="InterPro" id="IPR044946">
    <property type="entry name" value="Restrct_endonuc_typeI_TRD_sf"/>
</dbReference>
<organism evidence="5 6">
    <name type="scientific">Burkholderia cenocepacia</name>
    <dbReference type="NCBI Taxonomy" id="95486"/>
    <lineage>
        <taxon>Bacteria</taxon>
        <taxon>Pseudomonadati</taxon>
        <taxon>Pseudomonadota</taxon>
        <taxon>Betaproteobacteria</taxon>
        <taxon>Burkholderiales</taxon>
        <taxon>Burkholderiaceae</taxon>
        <taxon>Burkholderia</taxon>
        <taxon>Burkholderia cepacia complex</taxon>
    </lineage>
</organism>
<reference evidence="5 6" key="1">
    <citation type="submission" date="2016-08" db="EMBL/GenBank/DDBJ databases">
        <authorList>
            <person name="Seilhamer J.J."/>
        </authorList>
    </citation>
    <scope>NUCLEOTIDE SEQUENCE [LARGE SCALE GENOMIC DNA]</scope>
    <source>
        <strain evidence="5 6">VC14762</strain>
    </source>
</reference>
<proteinExistence type="inferred from homology"/>
<feature type="domain" description="Type I restriction modification DNA specificity" evidence="4">
    <location>
        <begin position="24"/>
        <end position="188"/>
    </location>
</feature>
<dbReference type="SUPFAM" id="SSF116734">
    <property type="entry name" value="DNA methylase specificity domain"/>
    <property type="match status" value="2"/>
</dbReference>
<evidence type="ECO:0000313" key="5">
    <source>
        <dbReference type="EMBL" id="ONU81328.1"/>
    </source>
</evidence>
<dbReference type="Proteomes" id="UP000188543">
    <property type="component" value="Unassembled WGS sequence"/>
</dbReference>
<protein>
    <recommendedName>
        <fullName evidence="4">Type I restriction modification DNA specificity domain-containing protein</fullName>
    </recommendedName>
</protein>
<dbReference type="OrthoDB" id="5298944at2"/>
<dbReference type="PANTHER" id="PTHR30408">
    <property type="entry name" value="TYPE-1 RESTRICTION ENZYME ECOKI SPECIFICITY PROTEIN"/>
    <property type="match status" value="1"/>
</dbReference>
<dbReference type="Pfam" id="PF01420">
    <property type="entry name" value="Methylase_S"/>
    <property type="match status" value="1"/>
</dbReference>
<dbReference type="CDD" id="cd17279">
    <property type="entry name" value="RMtype1_S_BmuCF2ORF3362P_TRD1-CR1_like"/>
    <property type="match status" value="1"/>
</dbReference>